<feature type="region of interest" description="Disordered" evidence="1">
    <location>
        <begin position="131"/>
        <end position="152"/>
    </location>
</feature>
<accession>A0A0D4BYR0</accession>
<evidence type="ECO:0000313" key="4">
    <source>
        <dbReference type="Proteomes" id="UP000061839"/>
    </source>
</evidence>
<dbReference type="AlphaFoldDB" id="A0A0D4BYR0"/>
<dbReference type="KEGG" id="ari:UM93_07930"/>
<keyword evidence="4" id="KW-1185">Reference proteome</keyword>
<evidence type="ECO:0000313" key="3">
    <source>
        <dbReference type="EMBL" id="AJT41464.1"/>
    </source>
</evidence>
<dbReference type="RefSeq" id="WP_045074849.1">
    <property type="nucleotide sequence ID" value="NZ_CP011005.1"/>
</dbReference>
<keyword evidence="2" id="KW-1133">Transmembrane helix</keyword>
<feature type="compositionally biased region" description="Low complexity" evidence="1">
    <location>
        <begin position="63"/>
        <end position="72"/>
    </location>
</feature>
<feature type="compositionally biased region" description="Basic and acidic residues" evidence="1">
    <location>
        <begin position="142"/>
        <end position="152"/>
    </location>
</feature>
<dbReference type="EMBL" id="CP011005">
    <property type="protein sequence ID" value="AJT41464.1"/>
    <property type="molecule type" value="Genomic_DNA"/>
</dbReference>
<evidence type="ECO:0000256" key="1">
    <source>
        <dbReference type="SAM" id="MobiDB-lite"/>
    </source>
</evidence>
<keyword evidence="2" id="KW-0472">Membrane</keyword>
<dbReference type="PATRIC" id="fig|1618207.4.peg.1604"/>
<dbReference type="OrthoDB" id="4947187at2"/>
<proteinExistence type="predicted"/>
<evidence type="ECO:0000256" key="2">
    <source>
        <dbReference type="SAM" id="Phobius"/>
    </source>
</evidence>
<keyword evidence="2" id="KW-0812">Transmembrane</keyword>
<dbReference type="Proteomes" id="UP000061839">
    <property type="component" value="Chromosome"/>
</dbReference>
<protein>
    <recommendedName>
        <fullName evidence="5">SHOCT domain-containing protein</fullName>
    </recommendedName>
</protein>
<feature type="compositionally biased region" description="Polar residues" evidence="1">
    <location>
        <begin position="79"/>
        <end position="106"/>
    </location>
</feature>
<feature type="region of interest" description="Disordered" evidence="1">
    <location>
        <begin position="43"/>
        <end position="113"/>
    </location>
</feature>
<gene>
    <name evidence="3" type="ORF">UM93_07930</name>
</gene>
<sequence>MIAAVLPAASNSGFSVFPWFFVIFVVLAIIGQLANARKRARAKQQNSQQYQQPRPAANNVNYQAPPANFQAPAAPPNGYTPTPQFQQSPANNPSNWQQPAQTSSGMSGFASARWAAEQEMKRVLNELDQRRRAGQISAEQYAQEREAIFRNH</sequence>
<reference evidence="3 4" key="1">
    <citation type="journal article" date="2015" name="Genome Announc.">
        <title>Complete Genome Sequencing of Protease-Producing Novel Arthrobacter sp. Strain IHBB 11108 Using PacBio Single-Molecule Real-Time Sequencing Technology.</title>
        <authorList>
            <person name="Kiran S."/>
            <person name="Swarnkar M.K."/>
            <person name="Pal M."/>
            <person name="Thakur R."/>
            <person name="Tewari R."/>
            <person name="Singh A.K."/>
            <person name="Gulati A."/>
        </authorList>
    </citation>
    <scope>NUCLEOTIDE SEQUENCE [LARGE SCALE GENOMIC DNA]</scope>
    <source>
        <strain evidence="3 4">IHBB 11108</strain>
    </source>
</reference>
<feature type="transmembrane region" description="Helical" evidence="2">
    <location>
        <begin position="16"/>
        <end position="34"/>
    </location>
</feature>
<organism evidence="3 4">
    <name type="scientific">Psychromicrobium lacuslunae</name>
    <dbReference type="NCBI Taxonomy" id="1618207"/>
    <lineage>
        <taxon>Bacteria</taxon>
        <taxon>Bacillati</taxon>
        <taxon>Actinomycetota</taxon>
        <taxon>Actinomycetes</taxon>
        <taxon>Micrococcales</taxon>
        <taxon>Micrococcaceae</taxon>
        <taxon>Psychromicrobium</taxon>
    </lineage>
</organism>
<feature type="compositionally biased region" description="Low complexity" evidence="1">
    <location>
        <begin position="43"/>
        <end position="52"/>
    </location>
</feature>
<name>A0A0D4BYR0_9MICC</name>
<evidence type="ECO:0008006" key="5">
    <source>
        <dbReference type="Google" id="ProtNLM"/>
    </source>
</evidence>
<dbReference type="HOGENOM" id="CLU_1718574_0_0_11"/>